<reference evidence="3" key="4">
    <citation type="submission" date="2025-05" db="UniProtKB">
        <authorList>
            <consortium name="EnsemblFungi"/>
        </authorList>
    </citation>
    <scope>IDENTIFICATION</scope>
    <source>
        <strain evidence="3">isolate 1-1 / race 1 (BBBD)</strain>
    </source>
</reference>
<feature type="region of interest" description="Disordered" evidence="1">
    <location>
        <begin position="1"/>
        <end position="42"/>
    </location>
</feature>
<dbReference type="EMBL" id="ADAS02000248">
    <property type="protein sequence ID" value="OAV87935.1"/>
    <property type="molecule type" value="Genomic_DNA"/>
</dbReference>
<name>A0A180G5G9_PUCT1</name>
<evidence type="ECO:0000313" key="3">
    <source>
        <dbReference type="EnsemblFungi" id="PTTG_01195-t43_1-p1"/>
    </source>
</evidence>
<evidence type="ECO:0000313" key="4">
    <source>
        <dbReference type="Proteomes" id="UP000005240"/>
    </source>
</evidence>
<dbReference type="VEuPathDB" id="FungiDB:PTTG_01195"/>
<dbReference type="Proteomes" id="UP000005240">
    <property type="component" value="Unassembled WGS sequence"/>
</dbReference>
<accession>A0A180G5G9</accession>
<feature type="compositionally biased region" description="Basic and acidic residues" evidence="1">
    <location>
        <begin position="25"/>
        <end position="41"/>
    </location>
</feature>
<feature type="compositionally biased region" description="Low complexity" evidence="1">
    <location>
        <begin position="1"/>
        <end position="13"/>
    </location>
</feature>
<feature type="compositionally biased region" description="Basic residues" evidence="1">
    <location>
        <begin position="14"/>
        <end position="24"/>
    </location>
</feature>
<evidence type="ECO:0000256" key="1">
    <source>
        <dbReference type="SAM" id="MobiDB-lite"/>
    </source>
</evidence>
<reference evidence="2" key="1">
    <citation type="submission" date="2009-11" db="EMBL/GenBank/DDBJ databases">
        <authorList>
            <consortium name="The Broad Institute Genome Sequencing Platform"/>
            <person name="Ward D."/>
            <person name="Feldgarden M."/>
            <person name="Earl A."/>
            <person name="Young S.K."/>
            <person name="Zeng Q."/>
            <person name="Koehrsen M."/>
            <person name="Alvarado L."/>
            <person name="Berlin A."/>
            <person name="Bochicchio J."/>
            <person name="Borenstein D."/>
            <person name="Chapman S.B."/>
            <person name="Chen Z."/>
            <person name="Engels R."/>
            <person name="Freedman E."/>
            <person name="Gellesch M."/>
            <person name="Goldberg J."/>
            <person name="Griggs A."/>
            <person name="Gujja S."/>
            <person name="Heilman E."/>
            <person name="Heiman D."/>
            <person name="Hepburn T."/>
            <person name="Howarth C."/>
            <person name="Jen D."/>
            <person name="Larson L."/>
            <person name="Lewis B."/>
            <person name="Mehta T."/>
            <person name="Park D."/>
            <person name="Pearson M."/>
            <person name="Roberts A."/>
            <person name="Saif S."/>
            <person name="Shea T."/>
            <person name="Shenoy N."/>
            <person name="Sisk P."/>
            <person name="Stolte C."/>
            <person name="Sykes S."/>
            <person name="Thomson T."/>
            <person name="Walk T."/>
            <person name="White J."/>
            <person name="Yandava C."/>
            <person name="Izard J."/>
            <person name="Baranova O.V."/>
            <person name="Blanton J.M."/>
            <person name="Tanner A.C."/>
            <person name="Dewhirst F.E."/>
            <person name="Haas B."/>
            <person name="Nusbaum C."/>
            <person name="Birren B."/>
        </authorList>
    </citation>
    <scope>NUCLEOTIDE SEQUENCE [LARGE SCALE GENOMIC DNA]</scope>
    <source>
        <strain evidence="2">1-1 BBBD Race 1</strain>
    </source>
</reference>
<dbReference type="EnsemblFungi" id="PTTG_01195-t43_1">
    <property type="protein sequence ID" value="PTTG_01195-t43_1-p1"/>
    <property type="gene ID" value="PTTG_01195"/>
</dbReference>
<gene>
    <name evidence="2" type="ORF">PTTG_01195</name>
</gene>
<evidence type="ECO:0000313" key="2">
    <source>
        <dbReference type="EMBL" id="OAV87935.1"/>
    </source>
</evidence>
<organism evidence="2">
    <name type="scientific">Puccinia triticina (isolate 1-1 / race 1 (BBBD))</name>
    <name type="common">Brown leaf rust fungus</name>
    <dbReference type="NCBI Taxonomy" id="630390"/>
    <lineage>
        <taxon>Eukaryota</taxon>
        <taxon>Fungi</taxon>
        <taxon>Dikarya</taxon>
        <taxon>Basidiomycota</taxon>
        <taxon>Pucciniomycotina</taxon>
        <taxon>Pucciniomycetes</taxon>
        <taxon>Pucciniales</taxon>
        <taxon>Pucciniaceae</taxon>
        <taxon>Puccinia</taxon>
    </lineage>
</organism>
<reference evidence="2" key="2">
    <citation type="submission" date="2016-05" db="EMBL/GenBank/DDBJ databases">
        <title>Comparative analysis highlights variable genome content of wheat rusts and divergence of the mating loci.</title>
        <authorList>
            <person name="Cuomo C.A."/>
            <person name="Bakkeren G."/>
            <person name="Szabo L."/>
            <person name="Khalil H."/>
            <person name="Joly D."/>
            <person name="Goldberg J."/>
            <person name="Young S."/>
            <person name="Zeng Q."/>
            <person name="Fellers J."/>
        </authorList>
    </citation>
    <scope>NUCLEOTIDE SEQUENCE [LARGE SCALE GENOMIC DNA]</scope>
    <source>
        <strain evidence="2">1-1 BBBD Race 1</strain>
    </source>
</reference>
<dbReference type="AlphaFoldDB" id="A0A180G5G9"/>
<proteinExistence type="predicted"/>
<sequence>MSGSKTATTAGKGAAKKIVTRAKSKIPEKHKESGQDDRDNIQETLGNNWMEIVRPVRDPGTEDFATAKKACKGRLTSATNPVAAKGHPKAQRSLQTRILEMFNKAEEAAESGDHSKARILLKICEGLSQVATGPTGVANPLATTRTERAQFKKSDF</sequence>
<protein>
    <submittedName>
        <fullName evidence="2 3">Uncharacterized protein</fullName>
    </submittedName>
</protein>
<reference evidence="3 4" key="3">
    <citation type="journal article" date="2017" name="G3 (Bethesda)">
        <title>Comparative analysis highlights variable genome content of wheat rusts and divergence of the mating loci.</title>
        <authorList>
            <person name="Cuomo C.A."/>
            <person name="Bakkeren G."/>
            <person name="Khalil H.B."/>
            <person name="Panwar V."/>
            <person name="Joly D."/>
            <person name="Linning R."/>
            <person name="Sakthikumar S."/>
            <person name="Song X."/>
            <person name="Adiconis X."/>
            <person name="Fan L."/>
            <person name="Goldberg J.M."/>
            <person name="Levin J.Z."/>
            <person name="Young S."/>
            <person name="Zeng Q."/>
            <person name="Anikster Y."/>
            <person name="Bruce M."/>
            <person name="Wang M."/>
            <person name="Yin C."/>
            <person name="McCallum B."/>
            <person name="Szabo L.J."/>
            <person name="Hulbert S."/>
            <person name="Chen X."/>
            <person name="Fellers J.P."/>
        </authorList>
    </citation>
    <scope>NUCLEOTIDE SEQUENCE</scope>
    <source>
        <strain evidence="3">isolate 1-1 / race 1 (BBBD)</strain>
        <strain evidence="4">Isolate 1-1 / race 1 (BBBD)</strain>
    </source>
</reference>
<keyword evidence="4" id="KW-1185">Reference proteome</keyword>